<organism evidence="7 8">
    <name type="scientific">Anaeromicropila herbilytica</name>
    <dbReference type="NCBI Taxonomy" id="2785025"/>
    <lineage>
        <taxon>Bacteria</taxon>
        <taxon>Bacillati</taxon>
        <taxon>Bacillota</taxon>
        <taxon>Clostridia</taxon>
        <taxon>Lachnospirales</taxon>
        <taxon>Lachnospiraceae</taxon>
        <taxon>Anaeromicropila</taxon>
    </lineage>
</organism>
<feature type="domain" description="Nitroreductase" evidence="6">
    <location>
        <begin position="7"/>
        <end position="62"/>
    </location>
</feature>
<evidence type="ECO:0000256" key="3">
    <source>
        <dbReference type="ARBA" id="ARBA00022630"/>
    </source>
</evidence>
<evidence type="ECO:0000313" key="8">
    <source>
        <dbReference type="Proteomes" id="UP000595897"/>
    </source>
</evidence>
<proteinExistence type="inferred from homology"/>
<feature type="domain" description="Nitroreductase" evidence="6">
    <location>
        <begin position="68"/>
        <end position="149"/>
    </location>
</feature>
<dbReference type="AlphaFoldDB" id="A0A7R7EL30"/>
<name>A0A7R7EL30_9FIRM</name>
<dbReference type="Gene3D" id="3.40.109.10">
    <property type="entry name" value="NADH Oxidase"/>
    <property type="match status" value="1"/>
</dbReference>
<dbReference type="GO" id="GO:0016491">
    <property type="term" value="F:oxidoreductase activity"/>
    <property type="evidence" value="ECO:0007669"/>
    <property type="project" value="UniProtKB-KW"/>
</dbReference>
<dbReference type="KEGG" id="ahb:bsdtb5_21610"/>
<accession>A0A7R7EL30</accession>
<keyword evidence="4" id="KW-0288">FMN</keyword>
<dbReference type="Proteomes" id="UP000595897">
    <property type="component" value="Chromosome"/>
</dbReference>
<reference evidence="7 8" key="1">
    <citation type="submission" date="2020-11" db="EMBL/GenBank/DDBJ databases">
        <title>Draft genome sequencing of a Lachnospiraceae strain isolated from anoxic soil subjected to BSD treatment.</title>
        <authorList>
            <person name="Uek A."/>
            <person name="Tonouchi A."/>
        </authorList>
    </citation>
    <scope>NUCLEOTIDE SEQUENCE [LARGE SCALE GENOMIC DNA]</scope>
    <source>
        <strain evidence="7 8">TB5</strain>
    </source>
</reference>
<dbReference type="CDD" id="cd02150">
    <property type="entry name" value="nitroreductase"/>
    <property type="match status" value="1"/>
</dbReference>
<comment type="similarity">
    <text evidence="2">Belongs to the nitroreductase family.</text>
</comment>
<dbReference type="PANTHER" id="PTHR43673:SF2">
    <property type="entry name" value="NITROREDUCTASE"/>
    <property type="match status" value="1"/>
</dbReference>
<keyword evidence="5" id="KW-0560">Oxidoreductase</keyword>
<dbReference type="EMBL" id="AP024169">
    <property type="protein sequence ID" value="BCN30866.1"/>
    <property type="molecule type" value="Genomic_DNA"/>
</dbReference>
<evidence type="ECO:0000256" key="4">
    <source>
        <dbReference type="ARBA" id="ARBA00022643"/>
    </source>
</evidence>
<sequence>METLDAIYNRRSIRDYTDEAVTDADIQILLNAAFSAPTAVNAQPWEFVVINEKEILDNIRNKMVFARYNAPLGIVICGNMKYALKGQDKDLWICDCSAAIENMLLAATDIGLGSVWIGIYPIQSRMTTMQKLINLPEHVKPLGMVYFGHGTYQEPGRSRYNEKAVYWQKYDPDRKHRTKDKPVVGHYN</sequence>
<dbReference type="SUPFAM" id="SSF55469">
    <property type="entry name" value="FMN-dependent nitroreductase-like"/>
    <property type="match status" value="1"/>
</dbReference>
<protein>
    <submittedName>
        <fullName evidence="7">Nitroreductase family protein</fullName>
    </submittedName>
</protein>
<dbReference type="PANTHER" id="PTHR43673">
    <property type="entry name" value="NAD(P)H NITROREDUCTASE YDGI-RELATED"/>
    <property type="match status" value="1"/>
</dbReference>
<evidence type="ECO:0000256" key="2">
    <source>
        <dbReference type="ARBA" id="ARBA00007118"/>
    </source>
</evidence>
<keyword evidence="8" id="KW-1185">Reference proteome</keyword>
<gene>
    <name evidence="7" type="ORF">bsdtb5_21610</name>
</gene>
<dbReference type="RefSeq" id="WP_271712024.1">
    <property type="nucleotide sequence ID" value="NZ_AP024169.1"/>
</dbReference>
<dbReference type="InterPro" id="IPR029479">
    <property type="entry name" value="Nitroreductase"/>
</dbReference>
<comment type="cofactor">
    <cofactor evidence="1">
        <name>FMN</name>
        <dbReference type="ChEBI" id="CHEBI:58210"/>
    </cofactor>
</comment>
<dbReference type="InterPro" id="IPR000415">
    <property type="entry name" value="Nitroreductase-like"/>
</dbReference>
<evidence type="ECO:0000313" key="7">
    <source>
        <dbReference type="EMBL" id="BCN30866.1"/>
    </source>
</evidence>
<dbReference type="Pfam" id="PF00881">
    <property type="entry name" value="Nitroreductase"/>
    <property type="match status" value="2"/>
</dbReference>
<evidence type="ECO:0000256" key="1">
    <source>
        <dbReference type="ARBA" id="ARBA00001917"/>
    </source>
</evidence>
<evidence type="ECO:0000256" key="5">
    <source>
        <dbReference type="ARBA" id="ARBA00023002"/>
    </source>
</evidence>
<evidence type="ECO:0000259" key="6">
    <source>
        <dbReference type="Pfam" id="PF00881"/>
    </source>
</evidence>
<keyword evidence="3" id="KW-0285">Flavoprotein</keyword>